<feature type="compositionally biased region" description="Polar residues" evidence="1">
    <location>
        <begin position="191"/>
        <end position="205"/>
    </location>
</feature>
<reference evidence="2 3" key="1">
    <citation type="submission" date="2018-11" db="EMBL/GenBank/DDBJ databases">
        <title>Genome assembly of Steccherinum ochraceum LE-BIN_3174, the white-rot fungus of the Steccherinaceae family (The Residual Polyporoid clade, Polyporales, Basidiomycota).</title>
        <authorList>
            <person name="Fedorova T.V."/>
            <person name="Glazunova O.A."/>
            <person name="Landesman E.O."/>
            <person name="Moiseenko K.V."/>
            <person name="Psurtseva N.V."/>
            <person name="Savinova O.S."/>
            <person name="Shakhova N.V."/>
            <person name="Tyazhelova T.V."/>
            <person name="Vasina D.V."/>
        </authorList>
    </citation>
    <scope>NUCLEOTIDE SEQUENCE [LARGE SCALE GENOMIC DNA]</scope>
    <source>
        <strain evidence="2 3">LE-BIN_3174</strain>
    </source>
</reference>
<feature type="compositionally biased region" description="Polar residues" evidence="1">
    <location>
        <begin position="169"/>
        <end position="178"/>
    </location>
</feature>
<feature type="compositionally biased region" description="Acidic residues" evidence="1">
    <location>
        <begin position="219"/>
        <end position="260"/>
    </location>
</feature>
<evidence type="ECO:0000313" key="2">
    <source>
        <dbReference type="EMBL" id="TCD67764.1"/>
    </source>
</evidence>
<keyword evidence="3" id="KW-1185">Reference proteome</keyword>
<evidence type="ECO:0000313" key="3">
    <source>
        <dbReference type="Proteomes" id="UP000292702"/>
    </source>
</evidence>
<proteinExistence type="predicted"/>
<protein>
    <submittedName>
        <fullName evidence="2">Uncharacterized protein</fullName>
    </submittedName>
</protein>
<accession>A0A4R0RXL5</accession>
<feature type="compositionally biased region" description="Polar residues" evidence="1">
    <location>
        <begin position="109"/>
        <end position="119"/>
    </location>
</feature>
<organism evidence="2 3">
    <name type="scientific">Steccherinum ochraceum</name>
    <dbReference type="NCBI Taxonomy" id="92696"/>
    <lineage>
        <taxon>Eukaryota</taxon>
        <taxon>Fungi</taxon>
        <taxon>Dikarya</taxon>
        <taxon>Basidiomycota</taxon>
        <taxon>Agaricomycotina</taxon>
        <taxon>Agaricomycetes</taxon>
        <taxon>Polyporales</taxon>
        <taxon>Steccherinaceae</taxon>
        <taxon>Steccherinum</taxon>
    </lineage>
</organism>
<dbReference type="STRING" id="92696.A0A4R0RXL5"/>
<name>A0A4R0RXL5_9APHY</name>
<dbReference type="OrthoDB" id="3262817at2759"/>
<feature type="region of interest" description="Disordered" evidence="1">
    <location>
        <begin position="109"/>
        <end position="305"/>
    </location>
</feature>
<gene>
    <name evidence="2" type="ORF">EIP91_011950</name>
</gene>
<feature type="compositionally biased region" description="Basic and acidic residues" evidence="1">
    <location>
        <begin position="276"/>
        <end position="286"/>
    </location>
</feature>
<dbReference type="AlphaFoldDB" id="A0A4R0RXL5"/>
<comment type="caution">
    <text evidence="2">The sequence shown here is derived from an EMBL/GenBank/DDBJ whole genome shotgun (WGS) entry which is preliminary data.</text>
</comment>
<dbReference type="EMBL" id="RWJN01000086">
    <property type="protein sequence ID" value="TCD67764.1"/>
    <property type="molecule type" value="Genomic_DNA"/>
</dbReference>
<sequence length="443" mass="49952">MKFTAAMAFDIKSDEELIVFCHGERRVLVPLPGTYEDAEDLVKEEFAIDGPIQFETDELAECDGARVQLRQDTWRTASMLSAQMYVRELAIPRNERMEPRENILNVVQSPRSVRSNDQIQFVKREPESGRLSQGTNRRNAQQQPQCDKTDKGKARALPTRPNSPKLLTPESSTSSVDANTPAAPTVMRTAPRTTHNNPNRESAQAVQIKIEDTRTDTPMSEDDDDDSDVPMESAAEDWPEDDEDDAQSDVEIKQEDEDDGQWLADSTGNVQTPMPVRREPAVETPRRRSRFVATGHQQRTSPQARVKIEKTSPVVIKKSKAGSSRQALAAVDQNQVDPDVSLASMGSVTESASSFCISIQHGERKVNFRTRPSHTVRDVLKSICPRFGLRDRINKTRLVMMQDVQDRSFDMQCEAEHTMEKLKAGKFSKFRIDFDTEPDSDEE</sequence>
<dbReference type="Proteomes" id="UP000292702">
    <property type="component" value="Unassembled WGS sequence"/>
</dbReference>
<feature type="compositionally biased region" description="Polar residues" evidence="1">
    <location>
        <begin position="130"/>
        <end position="146"/>
    </location>
</feature>
<evidence type="ECO:0000256" key="1">
    <source>
        <dbReference type="SAM" id="MobiDB-lite"/>
    </source>
</evidence>